<dbReference type="Pfam" id="PF08544">
    <property type="entry name" value="GHMP_kinases_C"/>
    <property type="match status" value="1"/>
</dbReference>
<gene>
    <name evidence="11 16" type="primary">galK</name>
    <name evidence="16" type="ORF">BN85305470</name>
</gene>
<feature type="binding site" evidence="11">
    <location>
        <position position="127"/>
    </location>
    <ligand>
        <name>Mg(2+)</name>
        <dbReference type="ChEBI" id="CHEBI:18420"/>
    </ligand>
</feature>
<comment type="pathway">
    <text evidence="11">Carbohydrate metabolism; galactose metabolism.</text>
</comment>
<feature type="active site" description="Proton acceptor" evidence="11">
    <location>
        <position position="171"/>
    </location>
</feature>
<evidence type="ECO:0000259" key="14">
    <source>
        <dbReference type="Pfam" id="PF08544"/>
    </source>
</evidence>
<dbReference type="InterPro" id="IPR013750">
    <property type="entry name" value="GHMP_kinase_C_dom"/>
</dbReference>
<evidence type="ECO:0000256" key="5">
    <source>
        <dbReference type="ARBA" id="ARBA00022741"/>
    </source>
</evidence>
<dbReference type="Gene3D" id="3.30.70.890">
    <property type="entry name" value="GHMP kinase, C-terminal domain"/>
    <property type="match status" value="1"/>
</dbReference>
<evidence type="ECO:0000256" key="3">
    <source>
        <dbReference type="ARBA" id="ARBA00022679"/>
    </source>
</evidence>
<evidence type="ECO:0000256" key="12">
    <source>
        <dbReference type="NCBIfam" id="TIGR00131"/>
    </source>
</evidence>
<dbReference type="PANTHER" id="PTHR10457">
    <property type="entry name" value="MEVALONATE KINASE/GALACTOKINASE"/>
    <property type="match status" value="1"/>
</dbReference>
<dbReference type="EMBL" id="FO681348">
    <property type="protein sequence ID" value="CCV65568.1"/>
    <property type="molecule type" value="Genomic_DNA"/>
</dbReference>
<evidence type="ECO:0000256" key="11">
    <source>
        <dbReference type="HAMAP-Rule" id="MF_00246"/>
    </source>
</evidence>
<name>U4KR99_9MOLU</name>
<dbReference type="InterPro" id="IPR019741">
    <property type="entry name" value="Galactokinase_CS"/>
</dbReference>
<sequence length="383" mass="43304">MDIKKEFLDVYGIEPDVSYYSPGRVNLIGEHIDYNGGLVFPAAISLGTYAAVKVRKDQVFRFHSDNFKELGIIQVSLNSLDYDSSHEWTNYVKGVLKYVNENYEGVTFGFDLEVNGTLPPASGLSSSASLQVLVAYICNDLYELGLTREKMALIAQHVENNYMGMHCGIMDQLIIAKGIKNKALLMNTATLETTPVDAFFEGYTWVIMNSNYKRKTTESKYNERVRETKEGLRIIQQTKVCKYLCDLTPSEFDEVKNEIKDDVILRRVRHVINEQQRVLDSKTALSTKDANWFGRLLNESHQSLKDDYEVTGFNLDSLTNAARTHKALGARVTGAGFGGCAIALVKNEDVNEMIEKTKKTYYEETKTKAEFYLVEFTDGVSKL</sequence>
<comment type="function">
    <text evidence="11">Catalyzes the transfer of the gamma-phosphate of ATP to D-galactose to form alpha-D-galactose-1-phosphate (Gal-1-P).</text>
</comment>
<comment type="similarity">
    <text evidence="1 11">Belongs to the GHMP kinase family. GalK subfamily.</text>
</comment>
<keyword evidence="17" id="KW-1185">Reference proteome</keyword>
<dbReference type="SUPFAM" id="SSF54211">
    <property type="entry name" value="Ribosomal protein S5 domain 2-like"/>
    <property type="match status" value="1"/>
</dbReference>
<dbReference type="OrthoDB" id="250531at2"/>
<dbReference type="STRING" id="61635.BN85305470"/>
<dbReference type="RefSeq" id="WP_030004426.1">
    <property type="nucleotide sequence ID" value="NC_022549.1"/>
</dbReference>
<dbReference type="GO" id="GO:0005829">
    <property type="term" value="C:cytosol"/>
    <property type="evidence" value="ECO:0007669"/>
    <property type="project" value="TreeGrafter"/>
</dbReference>
<feature type="site" description="Transition state stabilizer" evidence="11">
    <location>
        <position position="24"/>
    </location>
</feature>
<dbReference type="Proteomes" id="UP000032737">
    <property type="component" value="Chromosome"/>
</dbReference>
<feature type="binding site" evidence="11">
    <location>
        <position position="159"/>
    </location>
    <ligand>
        <name>Mg(2+)</name>
        <dbReference type="ChEBI" id="CHEBI:18420"/>
    </ligand>
</feature>
<feature type="binding site" evidence="11">
    <location>
        <position position="221"/>
    </location>
    <ligand>
        <name>substrate</name>
    </ligand>
</feature>
<feature type="binding site" evidence="11">
    <location>
        <begin position="121"/>
        <end position="127"/>
    </location>
    <ligand>
        <name>ATP</name>
        <dbReference type="ChEBI" id="CHEBI:30616"/>
    </ligand>
</feature>
<evidence type="ECO:0000256" key="2">
    <source>
        <dbReference type="ARBA" id="ARBA00022490"/>
    </source>
</evidence>
<dbReference type="PROSITE" id="PS00106">
    <property type="entry name" value="GALACTOKINASE"/>
    <property type="match status" value="1"/>
</dbReference>
<organism evidence="16 17">
    <name type="scientific">Acholeplasma brassicae</name>
    <dbReference type="NCBI Taxonomy" id="61635"/>
    <lineage>
        <taxon>Bacteria</taxon>
        <taxon>Bacillati</taxon>
        <taxon>Mycoplasmatota</taxon>
        <taxon>Mollicutes</taxon>
        <taxon>Acholeplasmatales</taxon>
        <taxon>Acholeplasmataceae</taxon>
        <taxon>Acholeplasma</taxon>
    </lineage>
</organism>
<dbReference type="EC" id="2.7.1.6" evidence="11 12"/>
<evidence type="ECO:0000256" key="10">
    <source>
        <dbReference type="ARBA" id="ARBA00023277"/>
    </source>
</evidence>
<feature type="domain" description="GHMP kinase C-terminal" evidence="14">
    <location>
        <begin position="284"/>
        <end position="362"/>
    </location>
</feature>
<dbReference type="InterPro" id="IPR006206">
    <property type="entry name" value="Mevalonate/galactokinase"/>
</dbReference>
<dbReference type="InterPro" id="IPR022963">
    <property type="entry name" value="Galactokinase_bac"/>
</dbReference>
<keyword evidence="10 11" id="KW-0119">Carbohydrate metabolism</keyword>
<dbReference type="GO" id="GO:0004335">
    <property type="term" value="F:galactokinase activity"/>
    <property type="evidence" value="ECO:0007669"/>
    <property type="project" value="UniProtKB-UniRule"/>
</dbReference>
<evidence type="ECO:0000259" key="15">
    <source>
        <dbReference type="Pfam" id="PF10509"/>
    </source>
</evidence>
<keyword evidence="2 11" id="KW-0963">Cytoplasm</keyword>
<dbReference type="NCBIfam" id="TIGR00131">
    <property type="entry name" value="gal_kin"/>
    <property type="match status" value="1"/>
</dbReference>
<dbReference type="InterPro" id="IPR036554">
    <property type="entry name" value="GHMP_kinase_C_sf"/>
</dbReference>
<evidence type="ECO:0000313" key="17">
    <source>
        <dbReference type="Proteomes" id="UP000032737"/>
    </source>
</evidence>
<keyword evidence="7 11" id="KW-0067">ATP-binding</keyword>
<dbReference type="HOGENOM" id="CLU_017814_2_1_14"/>
<dbReference type="InterPro" id="IPR014721">
    <property type="entry name" value="Ribsml_uS5_D2-typ_fold_subgr"/>
</dbReference>
<accession>U4KR99</accession>
<dbReference type="InterPro" id="IPR000705">
    <property type="entry name" value="Galactokinase"/>
</dbReference>
<dbReference type="InterPro" id="IPR006203">
    <property type="entry name" value="GHMP_knse_ATP-bd_CS"/>
</dbReference>
<evidence type="ECO:0000256" key="6">
    <source>
        <dbReference type="ARBA" id="ARBA00022777"/>
    </source>
</evidence>
<evidence type="ECO:0000256" key="1">
    <source>
        <dbReference type="ARBA" id="ARBA00006566"/>
    </source>
</evidence>
<dbReference type="PROSITE" id="PS00627">
    <property type="entry name" value="GHMP_KINASES_ATP"/>
    <property type="match status" value="1"/>
</dbReference>
<dbReference type="PRINTS" id="PR00473">
    <property type="entry name" value="GALCTOKINASE"/>
</dbReference>
<dbReference type="GO" id="GO:0006012">
    <property type="term" value="P:galactose metabolic process"/>
    <property type="evidence" value="ECO:0007669"/>
    <property type="project" value="UniProtKB-UniRule"/>
</dbReference>
<keyword evidence="6 11" id="KW-0418">Kinase</keyword>
<dbReference type="Pfam" id="PF10509">
    <property type="entry name" value="GalKase_gal_bdg"/>
    <property type="match status" value="1"/>
</dbReference>
<evidence type="ECO:0000256" key="8">
    <source>
        <dbReference type="ARBA" id="ARBA00022842"/>
    </source>
</evidence>
<reference evidence="16 17" key="1">
    <citation type="journal article" date="2013" name="J. Mol. Microbiol. Biotechnol.">
        <title>Analysis of the Complete Genomes of Acholeplasma brassicae , A. palmae and A. laidlawii and Their Comparison to the Obligate Parasites from ' Candidatus Phytoplasma'.</title>
        <authorList>
            <person name="Kube M."/>
            <person name="Siewert C."/>
            <person name="Migdoll A.M."/>
            <person name="Duduk B."/>
            <person name="Holz S."/>
            <person name="Rabus R."/>
            <person name="Seemuller E."/>
            <person name="Mitrovic J."/>
            <person name="Muller I."/>
            <person name="Buttner C."/>
            <person name="Reinhardt R."/>
        </authorList>
    </citation>
    <scope>NUCLEOTIDE SEQUENCE [LARGE SCALE GENOMIC DNA]</scope>
    <source>
        <strain evidence="17">0502</strain>
    </source>
</reference>
<keyword evidence="8 11" id="KW-0460">Magnesium</keyword>
<feature type="binding site" evidence="11">
    <location>
        <begin position="30"/>
        <end position="33"/>
    </location>
    <ligand>
        <name>substrate</name>
    </ligand>
</feature>
<keyword evidence="4 11" id="KW-0479">Metal-binding</keyword>
<dbReference type="Gene3D" id="3.30.230.10">
    <property type="match status" value="1"/>
</dbReference>
<dbReference type="UniPathway" id="UPA00214"/>
<dbReference type="GO" id="GO:0005524">
    <property type="term" value="F:ATP binding"/>
    <property type="evidence" value="ECO:0007669"/>
    <property type="project" value="UniProtKB-UniRule"/>
</dbReference>
<dbReference type="NCBIfam" id="NF003705">
    <property type="entry name" value="PRK05322.1"/>
    <property type="match status" value="1"/>
</dbReference>
<dbReference type="HAMAP" id="MF_00246">
    <property type="entry name" value="Galactokinase"/>
    <property type="match status" value="1"/>
</dbReference>
<comment type="subcellular location">
    <subcellularLocation>
        <location evidence="11">Cytoplasm</location>
    </subcellularLocation>
</comment>
<evidence type="ECO:0000256" key="9">
    <source>
        <dbReference type="ARBA" id="ARBA00023144"/>
    </source>
</evidence>
<keyword evidence="5 11" id="KW-0547">Nucleotide-binding</keyword>
<dbReference type="FunFam" id="3.30.70.890:FF:000001">
    <property type="entry name" value="Galactokinase"/>
    <property type="match status" value="1"/>
</dbReference>
<keyword evidence="3 11" id="KW-0808">Transferase</keyword>
<dbReference type="InterPro" id="IPR019539">
    <property type="entry name" value="GalKase_N"/>
</dbReference>
<dbReference type="InterPro" id="IPR006204">
    <property type="entry name" value="GHMP_kinase_N_dom"/>
</dbReference>
<dbReference type="GO" id="GO:0000287">
    <property type="term" value="F:magnesium ion binding"/>
    <property type="evidence" value="ECO:0007669"/>
    <property type="project" value="UniProtKB-UniRule"/>
</dbReference>
<proteinExistence type="inferred from homology"/>
<dbReference type="FunFam" id="3.30.230.10:FF:000017">
    <property type="entry name" value="Galactokinase"/>
    <property type="match status" value="1"/>
</dbReference>
<evidence type="ECO:0000313" key="16">
    <source>
        <dbReference type="EMBL" id="CCV65568.1"/>
    </source>
</evidence>
<dbReference type="KEGG" id="abra:BN85305470"/>
<dbReference type="SUPFAM" id="SSF55060">
    <property type="entry name" value="GHMP Kinase, C-terminal domain"/>
    <property type="match status" value="1"/>
</dbReference>
<evidence type="ECO:0000256" key="7">
    <source>
        <dbReference type="ARBA" id="ARBA00022840"/>
    </source>
</evidence>
<dbReference type="PRINTS" id="PR00959">
    <property type="entry name" value="MEVGALKINASE"/>
</dbReference>
<dbReference type="Pfam" id="PF00288">
    <property type="entry name" value="GHMP_kinases_N"/>
    <property type="match status" value="1"/>
</dbReference>
<feature type="domain" description="Galactokinase N-terminal" evidence="15">
    <location>
        <begin position="5"/>
        <end position="53"/>
    </location>
</feature>
<evidence type="ECO:0000256" key="4">
    <source>
        <dbReference type="ARBA" id="ARBA00022723"/>
    </source>
</evidence>
<comment type="catalytic activity">
    <reaction evidence="11">
        <text>alpha-D-galactose + ATP = alpha-D-galactose 1-phosphate + ADP + H(+)</text>
        <dbReference type="Rhea" id="RHEA:13553"/>
        <dbReference type="ChEBI" id="CHEBI:15378"/>
        <dbReference type="ChEBI" id="CHEBI:28061"/>
        <dbReference type="ChEBI" id="CHEBI:30616"/>
        <dbReference type="ChEBI" id="CHEBI:58336"/>
        <dbReference type="ChEBI" id="CHEBI:456216"/>
        <dbReference type="EC" id="2.7.1.6"/>
    </reaction>
</comment>
<feature type="binding site" evidence="11">
    <location>
        <position position="64"/>
    </location>
    <ligand>
        <name>ATP</name>
        <dbReference type="ChEBI" id="CHEBI:30616"/>
    </ligand>
</feature>
<dbReference type="PIRSF" id="PIRSF000530">
    <property type="entry name" value="Galactokinase"/>
    <property type="match status" value="1"/>
</dbReference>
<dbReference type="PANTHER" id="PTHR10457:SF7">
    <property type="entry name" value="GALACTOKINASE-RELATED"/>
    <property type="match status" value="1"/>
</dbReference>
<protein>
    <recommendedName>
        <fullName evidence="11 12">Galactokinase</fullName>
        <ecNumber evidence="11 12">2.7.1.6</ecNumber>
    </recommendedName>
    <alternativeName>
        <fullName evidence="11">Galactose kinase</fullName>
    </alternativeName>
</protein>
<evidence type="ECO:0000259" key="13">
    <source>
        <dbReference type="Pfam" id="PF00288"/>
    </source>
</evidence>
<dbReference type="AlphaFoldDB" id="U4KR99"/>
<dbReference type="InterPro" id="IPR020568">
    <property type="entry name" value="Ribosomal_Su5_D2-typ_SF"/>
</dbReference>
<feature type="domain" description="GHMP kinase N-terminal" evidence="13">
    <location>
        <begin position="90"/>
        <end position="176"/>
    </location>
</feature>
<keyword evidence="9 11" id="KW-0299">Galactose metabolism</keyword>